<proteinExistence type="predicted"/>
<dbReference type="Proteomes" id="UP000215335">
    <property type="component" value="Unassembled WGS sequence"/>
</dbReference>
<keyword evidence="2" id="KW-1185">Reference proteome</keyword>
<gene>
    <name evidence="1" type="ORF">TSAR_007185</name>
</gene>
<name>A0A232FJ62_9HYME</name>
<dbReference type="AlphaFoldDB" id="A0A232FJ62"/>
<organism evidence="1 2">
    <name type="scientific">Trichomalopsis sarcophagae</name>
    <dbReference type="NCBI Taxonomy" id="543379"/>
    <lineage>
        <taxon>Eukaryota</taxon>
        <taxon>Metazoa</taxon>
        <taxon>Ecdysozoa</taxon>
        <taxon>Arthropoda</taxon>
        <taxon>Hexapoda</taxon>
        <taxon>Insecta</taxon>
        <taxon>Pterygota</taxon>
        <taxon>Neoptera</taxon>
        <taxon>Endopterygota</taxon>
        <taxon>Hymenoptera</taxon>
        <taxon>Apocrita</taxon>
        <taxon>Proctotrupomorpha</taxon>
        <taxon>Chalcidoidea</taxon>
        <taxon>Pteromalidae</taxon>
        <taxon>Pteromalinae</taxon>
        <taxon>Trichomalopsis</taxon>
    </lineage>
</organism>
<protein>
    <submittedName>
        <fullName evidence="1">Uncharacterized protein</fullName>
    </submittedName>
</protein>
<reference evidence="1 2" key="1">
    <citation type="journal article" date="2017" name="Curr. Biol.">
        <title>The Evolution of Venom by Co-option of Single-Copy Genes.</title>
        <authorList>
            <person name="Martinson E.O."/>
            <person name="Mrinalini"/>
            <person name="Kelkar Y.D."/>
            <person name="Chang C.H."/>
            <person name="Werren J.H."/>
        </authorList>
    </citation>
    <scope>NUCLEOTIDE SEQUENCE [LARGE SCALE GENOMIC DNA]</scope>
    <source>
        <strain evidence="1 2">Alberta</strain>
        <tissue evidence="1">Whole body</tissue>
    </source>
</reference>
<accession>A0A232FJ62</accession>
<dbReference type="EMBL" id="NNAY01000146">
    <property type="protein sequence ID" value="OXU30580.1"/>
    <property type="molecule type" value="Genomic_DNA"/>
</dbReference>
<sequence>MSLFSVKLQETTLILSILGTRYIGERCRHDIRVLQPRKLPSHKFRLIFVFSDPKKTPSNEFLVAMLQFSVKLSETTLILPTLGTRYLGERCRRYIRVHQPRKPSSNKFRLIMFQILTKLQETTLILSTLGTRMHHYLKFQSNRQCGFIVVVNTFESVPLGSQKKIVTSYINLAHTIIVGPSHVQINTIQYRKER</sequence>
<evidence type="ECO:0000313" key="1">
    <source>
        <dbReference type="EMBL" id="OXU30580.1"/>
    </source>
</evidence>
<comment type="caution">
    <text evidence="1">The sequence shown here is derived from an EMBL/GenBank/DDBJ whole genome shotgun (WGS) entry which is preliminary data.</text>
</comment>
<evidence type="ECO:0000313" key="2">
    <source>
        <dbReference type="Proteomes" id="UP000215335"/>
    </source>
</evidence>